<dbReference type="GO" id="GO:0004519">
    <property type="term" value="F:endonuclease activity"/>
    <property type="evidence" value="ECO:0007669"/>
    <property type="project" value="UniProtKB-KW"/>
</dbReference>
<dbReference type="InterPro" id="IPR003615">
    <property type="entry name" value="HNH_nuc"/>
</dbReference>
<evidence type="ECO:0000313" key="2">
    <source>
        <dbReference type="EMBL" id="SEH62619.1"/>
    </source>
</evidence>
<dbReference type="OrthoDB" id="2085958at2"/>
<evidence type="ECO:0000259" key="1">
    <source>
        <dbReference type="SMART" id="SM00507"/>
    </source>
</evidence>
<protein>
    <submittedName>
        <fullName evidence="2">HNH endonuclease</fullName>
    </submittedName>
</protein>
<dbReference type="InterPro" id="IPR044925">
    <property type="entry name" value="His-Me_finger_sf"/>
</dbReference>
<dbReference type="EMBL" id="LT629971">
    <property type="protein sequence ID" value="SEH62619.1"/>
    <property type="molecule type" value="Genomic_DNA"/>
</dbReference>
<dbReference type="Proteomes" id="UP000182915">
    <property type="component" value="Chromosome I"/>
</dbReference>
<proteinExistence type="predicted"/>
<reference evidence="3" key="1">
    <citation type="submission" date="2016-10" db="EMBL/GenBank/DDBJ databases">
        <authorList>
            <person name="Varghese N."/>
            <person name="Submissions S."/>
        </authorList>
    </citation>
    <scope>NUCLEOTIDE SEQUENCE [LARGE SCALE GENOMIC DNA]</scope>
    <source>
        <strain evidence="3">DSM 45405</strain>
    </source>
</reference>
<dbReference type="SUPFAM" id="SSF54060">
    <property type="entry name" value="His-Me finger endonucleases"/>
    <property type="match status" value="1"/>
</dbReference>
<accession>A0A1H6JJX9</accession>
<keyword evidence="3" id="KW-1185">Reference proteome</keyword>
<dbReference type="Gene3D" id="3.40.1800.10">
    <property type="entry name" value="His-Me finger endonucleases"/>
    <property type="match status" value="1"/>
</dbReference>
<organism evidence="2 3">
    <name type="scientific">Mycolicibacterium rutilum</name>
    <name type="common">Mycobacterium rutilum</name>
    <dbReference type="NCBI Taxonomy" id="370526"/>
    <lineage>
        <taxon>Bacteria</taxon>
        <taxon>Bacillati</taxon>
        <taxon>Actinomycetota</taxon>
        <taxon>Actinomycetes</taxon>
        <taxon>Mycobacteriales</taxon>
        <taxon>Mycobacteriaceae</taxon>
        <taxon>Mycolicibacterium</taxon>
    </lineage>
</organism>
<keyword evidence="2" id="KW-0540">Nuclease</keyword>
<dbReference type="RefSeq" id="WP_083407149.1">
    <property type="nucleotide sequence ID" value="NZ_LT629971.1"/>
</dbReference>
<gene>
    <name evidence="2" type="ORF">SAMN04489835_2183</name>
</gene>
<dbReference type="CDD" id="cd00085">
    <property type="entry name" value="HNHc"/>
    <property type="match status" value="1"/>
</dbReference>
<name>A0A1H6JJX9_MYCRU</name>
<evidence type="ECO:0000313" key="3">
    <source>
        <dbReference type="Proteomes" id="UP000182915"/>
    </source>
</evidence>
<dbReference type="AlphaFoldDB" id="A0A1H6JJX9"/>
<keyword evidence="2" id="KW-0378">Hydrolase</keyword>
<dbReference type="Pfam" id="PF13392">
    <property type="entry name" value="HNH_3"/>
    <property type="match status" value="1"/>
</dbReference>
<feature type="domain" description="HNH nuclease" evidence="1">
    <location>
        <begin position="53"/>
        <end position="108"/>
    </location>
</feature>
<dbReference type="SMART" id="SM00507">
    <property type="entry name" value="HNHc"/>
    <property type="match status" value="1"/>
</dbReference>
<keyword evidence="2" id="KW-0255">Endonuclease</keyword>
<dbReference type="STRING" id="370526.SAMN04489835_2183"/>
<dbReference type="InterPro" id="IPR038563">
    <property type="entry name" value="Endonuclease_7_sf"/>
</dbReference>
<sequence>MVVACRGCGTRFEGRRQRVFCSNACQQLHRRRMLLNLWLDTGTCGRTSYSGNFVRDYLFEQQGGCCAICEMKSEWNGTALTLVIDHIDGDSTNNRRENLRLVCPNCDSQLPTYKARNRGNGRHYRRVRYAAGQSY</sequence>